<dbReference type="InterPro" id="IPR011990">
    <property type="entry name" value="TPR-like_helical_dom_sf"/>
</dbReference>
<feature type="region of interest" description="Disordered" evidence="8">
    <location>
        <begin position="666"/>
        <end position="698"/>
    </location>
</feature>
<feature type="region of interest" description="Disordered" evidence="8">
    <location>
        <begin position="403"/>
        <end position="435"/>
    </location>
</feature>
<dbReference type="InterPro" id="IPR051864">
    <property type="entry name" value="NCF2_NOXA1"/>
</dbReference>
<proteinExistence type="inferred from homology"/>
<dbReference type="AlphaFoldDB" id="A0A093VPF0"/>
<dbReference type="PANTHER" id="PTHR15175:SF0">
    <property type="entry name" value="SH3 DOMAIN-CONTAINING PROTEIN C23A1.17"/>
    <property type="match status" value="1"/>
</dbReference>
<dbReference type="PROSITE" id="PS50005">
    <property type="entry name" value="TPR"/>
    <property type="match status" value="1"/>
</dbReference>
<evidence type="ECO:0000256" key="7">
    <source>
        <dbReference type="PROSITE-ProRule" id="PRU00339"/>
    </source>
</evidence>
<feature type="domain" description="T-SNARE coiled-coil homology" evidence="9">
    <location>
        <begin position="881"/>
        <end position="943"/>
    </location>
</feature>
<reference key="1">
    <citation type="journal article" date="2014" name="PLoS Genet.">
        <title>Signature Gene Expression Reveals Novel Clues to the Molecular Mechanisms of Dimorphic Transition in Penicillium marneffei.</title>
        <authorList>
            <person name="Yang E."/>
            <person name="Wang G."/>
            <person name="Cai J."/>
            <person name="Woo P.C."/>
            <person name="Lau S.K."/>
            <person name="Yuen K.-Y."/>
            <person name="Chow W.-N."/>
            <person name="Lin X."/>
        </authorList>
    </citation>
    <scope>NUCLEOTIDE SEQUENCE [LARGE SCALE GENOMIC DNA]</scope>
    <source>
        <strain>PM1</strain>
    </source>
</reference>
<feature type="compositionally biased region" description="Polar residues" evidence="8">
    <location>
        <begin position="285"/>
        <end position="299"/>
    </location>
</feature>
<keyword evidence="3" id="KW-0728">SH3 domain</keyword>
<dbReference type="Gene3D" id="3.10.20.90">
    <property type="entry name" value="Phosphatidylinositol 3-kinase Catalytic Subunit, Chain A, domain 1"/>
    <property type="match status" value="1"/>
</dbReference>
<dbReference type="PANTHER" id="PTHR15175">
    <property type="entry name" value="NEUTROPHIL CYTOSOLIC FACTOR 2, NEUTROPHIL NADPH OXIDASE FACTOR 2"/>
    <property type="match status" value="1"/>
</dbReference>
<dbReference type="SMART" id="SM00028">
    <property type="entry name" value="TPR"/>
    <property type="match status" value="3"/>
</dbReference>
<dbReference type="FunFam" id="1.25.40.10:FF:000017">
    <property type="entry name" value="NADPH oxidase regulator NoxR"/>
    <property type="match status" value="1"/>
</dbReference>
<evidence type="ECO:0000256" key="8">
    <source>
        <dbReference type="SAM" id="MobiDB-lite"/>
    </source>
</evidence>
<evidence type="ECO:0000259" key="9">
    <source>
        <dbReference type="PROSITE" id="PS50192"/>
    </source>
</evidence>
<feature type="repeat" description="TPR" evidence="7">
    <location>
        <begin position="43"/>
        <end position="76"/>
    </location>
</feature>
<comment type="caution">
    <text evidence="10">The sequence shown here is derived from an EMBL/GenBank/DDBJ whole genome shotgun (WGS) entry which is preliminary data.</text>
</comment>
<accession>A0A093VPF0</accession>
<evidence type="ECO:0000313" key="10">
    <source>
        <dbReference type="EMBL" id="KFX51904.1"/>
    </source>
</evidence>
<feature type="compositionally biased region" description="Polar residues" evidence="8">
    <location>
        <begin position="253"/>
        <end position="266"/>
    </location>
</feature>
<dbReference type="Gene3D" id="1.25.40.10">
    <property type="entry name" value="Tetratricopeptide repeat domain"/>
    <property type="match status" value="1"/>
</dbReference>
<dbReference type="SUPFAM" id="SSF58038">
    <property type="entry name" value="SNARE fusion complex"/>
    <property type="match status" value="1"/>
</dbReference>
<keyword evidence="6 7" id="KW-0802">TPR repeat</keyword>
<dbReference type="GO" id="GO:0005737">
    <property type="term" value="C:cytoplasm"/>
    <property type="evidence" value="ECO:0007669"/>
    <property type="project" value="UniProtKB-SubCell"/>
</dbReference>
<dbReference type="Pfam" id="PF07719">
    <property type="entry name" value="TPR_2"/>
    <property type="match status" value="1"/>
</dbReference>
<reference evidence="10" key="2">
    <citation type="journal article" date="2014" name="PLoS Genet.">
        <title>Signature gene expression reveals novel clues to the molecular mechanisms of dimorphic transition in Penicillium marneffei.</title>
        <authorList>
            <person name="Yang E."/>
            <person name="Wang G."/>
            <person name="Cai J."/>
            <person name="Woo P.C."/>
            <person name="Lau S.K."/>
            <person name="Yuen K.-Y."/>
            <person name="Chow W.-N."/>
            <person name="Lin X."/>
        </authorList>
    </citation>
    <scope>NUCLEOTIDE SEQUENCE</scope>
    <source>
        <strain evidence="10">PM1</strain>
    </source>
</reference>
<dbReference type="EMBL" id="JPOX01000004">
    <property type="protein sequence ID" value="KFX51904.1"/>
    <property type="molecule type" value="Genomic_DNA"/>
</dbReference>
<feature type="region of interest" description="Disordered" evidence="8">
    <location>
        <begin position="449"/>
        <end position="481"/>
    </location>
</feature>
<feature type="region of interest" description="Disordered" evidence="8">
    <location>
        <begin position="827"/>
        <end position="855"/>
    </location>
</feature>
<dbReference type="InterPro" id="IPR019529">
    <property type="entry name" value="Syntaxin-18_N"/>
</dbReference>
<evidence type="ECO:0000256" key="5">
    <source>
        <dbReference type="ARBA" id="ARBA00022737"/>
    </source>
</evidence>
<feature type="compositionally biased region" description="Basic and acidic residues" evidence="8">
    <location>
        <begin position="361"/>
        <end position="371"/>
    </location>
</feature>
<keyword evidence="4" id="KW-0963">Cytoplasm</keyword>
<dbReference type="Gene3D" id="1.20.5.110">
    <property type="match status" value="1"/>
</dbReference>
<comment type="similarity">
    <text evidence="2">Belongs to the NCF2/NOXA1 family.</text>
</comment>
<evidence type="ECO:0000256" key="6">
    <source>
        <dbReference type="ARBA" id="ARBA00022803"/>
    </source>
</evidence>
<dbReference type="InterPro" id="IPR013105">
    <property type="entry name" value="TPR_2"/>
</dbReference>
<keyword evidence="5" id="KW-0677">Repeat</keyword>
<dbReference type="Pfam" id="PF10496">
    <property type="entry name" value="Syntaxin-18_N"/>
    <property type="match status" value="1"/>
</dbReference>
<evidence type="ECO:0000256" key="4">
    <source>
        <dbReference type="ARBA" id="ARBA00022490"/>
    </source>
</evidence>
<evidence type="ECO:0000256" key="1">
    <source>
        <dbReference type="ARBA" id="ARBA00004496"/>
    </source>
</evidence>
<comment type="subcellular location">
    <subcellularLocation>
        <location evidence="1">Cytoplasm</location>
    </subcellularLocation>
</comment>
<dbReference type="SUPFAM" id="SSF48452">
    <property type="entry name" value="TPR-like"/>
    <property type="match status" value="1"/>
</dbReference>
<dbReference type="CDD" id="cd06408">
    <property type="entry name" value="PB1_NoxR"/>
    <property type="match status" value="1"/>
</dbReference>
<feature type="compositionally biased region" description="Low complexity" evidence="8">
    <location>
        <begin position="458"/>
        <end position="472"/>
    </location>
</feature>
<dbReference type="InterPro" id="IPR019734">
    <property type="entry name" value="TPR_rpt"/>
</dbReference>
<protein>
    <submittedName>
        <fullName evidence="10">Neutrophil cytosol factor 2</fullName>
    </submittedName>
</protein>
<gene>
    <name evidence="10" type="ORF">GQ26_0042620</name>
</gene>
<name>A0A093VPF0_TALMA</name>
<dbReference type="InterPro" id="IPR000727">
    <property type="entry name" value="T_SNARE_dom"/>
</dbReference>
<feature type="compositionally biased region" description="Acidic residues" evidence="8">
    <location>
        <begin position="425"/>
        <end position="435"/>
    </location>
</feature>
<dbReference type="SUPFAM" id="SSF54277">
    <property type="entry name" value="CAD &amp; PB1 domains"/>
    <property type="match status" value="1"/>
</dbReference>
<dbReference type="PROSITE" id="PS50192">
    <property type="entry name" value="T_SNARE"/>
    <property type="match status" value="1"/>
</dbReference>
<evidence type="ECO:0000256" key="2">
    <source>
        <dbReference type="ARBA" id="ARBA00008051"/>
    </source>
</evidence>
<feature type="compositionally biased region" description="Basic and acidic residues" evidence="8">
    <location>
        <begin position="828"/>
        <end position="849"/>
    </location>
</feature>
<organism evidence="10">
    <name type="scientific">Talaromyces marneffei PM1</name>
    <dbReference type="NCBI Taxonomy" id="1077442"/>
    <lineage>
        <taxon>Eukaryota</taxon>
        <taxon>Fungi</taxon>
        <taxon>Dikarya</taxon>
        <taxon>Ascomycota</taxon>
        <taxon>Pezizomycotina</taxon>
        <taxon>Eurotiomycetes</taxon>
        <taxon>Eurotiomycetidae</taxon>
        <taxon>Eurotiales</taxon>
        <taxon>Trichocomaceae</taxon>
        <taxon>Talaromyces</taxon>
        <taxon>Talaromyces sect. Talaromyces</taxon>
    </lineage>
</organism>
<dbReference type="InterPro" id="IPR034892">
    <property type="entry name" value="PB1_NoxR"/>
</dbReference>
<feature type="compositionally biased region" description="Low complexity" evidence="8">
    <location>
        <begin position="672"/>
        <end position="688"/>
    </location>
</feature>
<dbReference type="HOGENOM" id="CLU_313787_0_0_1"/>
<sequence>MSLKQVFGGDPQEIETWVQALAHYDSNEYDESLRVFDNIADTSKILFNCGVIHATLGEHEKAVECYQRAVSLDNYLAVAYFQQGVSNFLLGDFEEALANFNDTLLYLRGNTSIDYEQLGLKFRLYSCEVLFNRGLSYIYLQQMEPGLQDLQFASKEKVTPDHDVIDEAIRERAEGYTVFSIPVGVVYRPNEAKVKNLKTKDYLGKARLVAASDRNNAFTGFQGSELKKAMAIETAAKDDRPVEGISYAATNLVQKNLTSRSRQQSEPPMGRNTFPPTPPPESDKSSASNVSSGGLTQRALSVRSGAGGRPPRLDLDRPGGAGTNGRTMGDMPSMEKSRIGTVRTASEPRGPPSRQYSNASRARDGRPRLYRETTGGSRRGDGGFEFVPEEEYNDEVLDMYISPRSNQNGFAPKSRQQQQRRYIEEEPEYSSEYEDDMPEDAEFEMINEQPLPPKQRTRYSSTQSQSSGQGRRAPSRRRTMPEIRKFRVKVHALEDTRYIMIEGNIGYGEFEGRIREKFGFKGLLRIRMRDDNDMITMGDQEDLELLLRAARDEARRENQDMGKIEVLPKKELGHAKTSAPLHQFGDVDVSFLLTLHDNAFNSPLQELLREKRKELATDTEIPQTPPRDPKNVNEFLKEAYRINSHIQSLLHYLQSIRHSYLSIHTTKKKPDTTPAATTSPSNTTNLPTQNLSDSDRDSIDSSTALLLRDLSSSITNLQSAEQLREETERQLLHKKYGHLKGTGALWRWAAGDVTAAGGNEGKSEEQIIAEESARNIRTVRESVLWFLRRNLEQVTEVQMGMVEKRIERVREKEKSVLYKSTIPQEQLQRQRQEWEHPTAGKDQQQKYERASTLSDQETATIESQLSAEQLQLFAEENDMMLRHYEDTLSKVQNAEKSLLEISSLQQTLVSHLSTQEEFISQLVTDASTTAENVGKGNKELKRANERRSTAQMVFWCTAGLCVWLVVWDAIF</sequence>
<dbReference type="eggNOG" id="KOG4225">
    <property type="taxonomic scope" value="Eukaryota"/>
</dbReference>
<evidence type="ECO:0000256" key="3">
    <source>
        <dbReference type="ARBA" id="ARBA00022443"/>
    </source>
</evidence>
<feature type="region of interest" description="Disordered" evidence="8">
    <location>
        <begin position="253"/>
        <end position="387"/>
    </location>
</feature>